<dbReference type="InterPro" id="IPR013320">
    <property type="entry name" value="ConA-like_dom_sf"/>
</dbReference>
<keyword evidence="2" id="KW-0378">Hydrolase</keyword>
<dbReference type="Gene3D" id="2.60.120.200">
    <property type="match status" value="2"/>
</dbReference>
<feature type="domain" description="GH16" evidence="1">
    <location>
        <begin position="113"/>
        <end position="138"/>
    </location>
</feature>
<dbReference type="Proteomes" id="UP000663792">
    <property type="component" value="Unassembled WGS sequence"/>
</dbReference>
<dbReference type="InterPro" id="IPR000757">
    <property type="entry name" value="Beta-glucanase-like"/>
</dbReference>
<dbReference type="RefSeq" id="WP_205259973.1">
    <property type="nucleotide sequence ID" value="NZ_JAERWK010000008.1"/>
</dbReference>
<dbReference type="SUPFAM" id="SSF49899">
    <property type="entry name" value="Concanavalin A-like lectins/glucanases"/>
    <property type="match status" value="1"/>
</dbReference>
<dbReference type="GO" id="GO:0005975">
    <property type="term" value="P:carbohydrate metabolic process"/>
    <property type="evidence" value="ECO:0007669"/>
    <property type="project" value="InterPro"/>
</dbReference>
<comment type="caution">
    <text evidence="2">The sequence shown here is derived from an EMBL/GenBank/DDBJ whole genome shotgun (WGS) entry which is preliminary data.</text>
</comment>
<dbReference type="AlphaFoldDB" id="A0A939C1D7"/>
<reference evidence="2" key="1">
    <citation type="submission" date="2021-01" db="EMBL/GenBank/DDBJ databases">
        <title>YIM 132084 draft genome.</title>
        <authorList>
            <person name="An D."/>
        </authorList>
    </citation>
    <scope>NUCLEOTIDE SEQUENCE</scope>
    <source>
        <strain evidence="2">YIM 132084</strain>
    </source>
</reference>
<gene>
    <name evidence="2" type="ORF">JL106_07105</name>
</gene>
<evidence type="ECO:0000313" key="2">
    <source>
        <dbReference type="EMBL" id="MBM9467052.1"/>
    </source>
</evidence>
<evidence type="ECO:0000259" key="1">
    <source>
        <dbReference type="Pfam" id="PF00722"/>
    </source>
</evidence>
<dbReference type="Pfam" id="PF00722">
    <property type="entry name" value="Glyco_hydro_16"/>
    <property type="match status" value="1"/>
</dbReference>
<keyword evidence="3" id="KW-1185">Reference proteome</keyword>
<sequence>MTDAAFEDHFDGPDLDPDVWLPCYLPAWSSRAATAADVEFRDSCLHLRLRPGRGHWRPGAVVREEQPAFAGLTPTFGRLELQARMVLGPRSMAAWWLVGLQDVMARSAEICVAAFHTYAVDWTADAVTFSIDGAPGRPAPASGPCPSWSSTCCGSGRPVPTTGRTPSGAPFRDHRPCMTWIAARVRRRCRGTVSVADRRRSVAVRFEGVAAGTFSVRAVVG</sequence>
<name>A0A939C1D7_9ACTN</name>
<proteinExistence type="predicted"/>
<organism evidence="2 3">
    <name type="scientific">Nakamurella leprariae</name>
    <dbReference type="NCBI Taxonomy" id="2803911"/>
    <lineage>
        <taxon>Bacteria</taxon>
        <taxon>Bacillati</taxon>
        <taxon>Actinomycetota</taxon>
        <taxon>Actinomycetes</taxon>
        <taxon>Nakamurellales</taxon>
        <taxon>Nakamurellaceae</taxon>
        <taxon>Nakamurella</taxon>
    </lineage>
</organism>
<dbReference type="CDD" id="cd00413">
    <property type="entry name" value="Glyco_hydrolase_16"/>
    <property type="match status" value="1"/>
</dbReference>
<protein>
    <submittedName>
        <fullName evidence="2">Glycoside hydrolase family 16 protein</fullName>
    </submittedName>
</protein>
<dbReference type="EMBL" id="JAERWK010000008">
    <property type="protein sequence ID" value="MBM9467052.1"/>
    <property type="molecule type" value="Genomic_DNA"/>
</dbReference>
<accession>A0A939C1D7</accession>
<evidence type="ECO:0000313" key="3">
    <source>
        <dbReference type="Proteomes" id="UP000663792"/>
    </source>
</evidence>
<dbReference type="GO" id="GO:0004553">
    <property type="term" value="F:hydrolase activity, hydrolyzing O-glycosyl compounds"/>
    <property type="evidence" value="ECO:0007669"/>
    <property type="project" value="InterPro"/>
</dbReference>